<reference evidence="1" key="2">
    <citation type="submission" date="2025-09" db="UniProtKB">
        <authorList>
            <consortium name="EnsemblPlants"/>
        </authorList>
    </citation>
    <scope>IDENTIFICATION</scope>
</reference>
<proteinExistence type="predicted"/>
<reference evidence="1" key="1">
    <citation type="submission" date="2021-05" db="EMBL/GenBank/DDBJ databases">
        <authorList>
            <person name="Scholz U."/>
            <person name="Mascher M."/>
            <person name="Fiebig A."/>
        </authorList>
    </citation>
    <scope>NUCLEOTIDE SEQUENCE [LARGE SCALE GENOMIC DNA]</scope>
</reference>
<protein>
    <submittedName>
        <fullName evidence="1">Uncharacterized protein</fullName>
    </submittedName>
</protein>
<organism evidence="1 2">
    <name type="scientific">Avena sativa</name>
    <name type="common">Oat</name>
    <dbReference type="NCBI Taxonomy" id="4498"/>
    <lineage>
        <taxon>Eukaryota</taxon>
        <taxon>Viridiplantae</taxon>
        <taxon>Streptophyta</taxon>
        <taxon>Embryophyta</taxon>
        <taxon>Tracheophyta</taxon>
        <taxon>Spermatophyta</taxon>
        <taxon>Magnoliopsida</taxon>
        <taxon>Liliopsida</taxon>
        <taxon>Poales</taxon>
        <taxon>Poaceae</taxon>
        <taxon>BOP clade</taxon>
        <taxon>Pooideae</taxon>
        <taxon>Poodae</taxon>
        <taxon>Poeae</taxon>
        <taxon>Poeae Chloroplast Group 1 (Aveneae type)</taxon>
        <taxon>Aveninae</taxon>
        <taxon>Avena</taxon>
    </lineage>
</organism>
<accession>A0ACD5VGB8</accession>
<evidence type="ECO:0000313" key="1">
    <source>
        <dbReference type="EnsemblPlants" id="AVESA.00010b.r2.3AG0426630.1.CDS"/>
    </source>
</evidence>
<dbReference type="Proteomes" id="UP001732700">
    <property type="component" value="Chromosome 3A"/>
</dbReference>
<sequence length="407" mass="45047">MAQQAAEGGQRPAGEEQEEVIIVGAGPSGLAAAACLSLRGVPSLVLERDDCVGSLWRNRTYDRVRLHLAKQHCALPHAPHDAATPTYLPRDDFVRYLEGYAARFGLRVRLRREVREARFDEARGEWVVDTVDLATGKTERYAARHLVAAAGENDEKVVPEVPGLEGFPGKVLHACEYRTAKGMEGKAVLVVGSGNSGMEIAYDLAEAGAATSIIVRSELHLVTKEIWNLAMTLYGYHLPLWLIDRIVLLMCHVVFGDTSRYGLRRPAIGPFSMKINTPAYPVVDVGTYARIRTGEIQVLPEMRSVHGNVVEFADGKRRPFDAIVFATGYRSTTKQWLKSDDGLIGEDGMARRRFPEHWKGKNGLYCAGMVRRGLYGSCEDGEFIAEDISSKKKHQTKLDDGHEKKSN</sequence>
<keyword evidence="2" id="KW-1185">Reference proteome</keyword>
<name>A0ACD5VGB8_AVESA</name>
<dbReference type="EnsemblPlants" id="AVESA.00010b.r2.3AG0426630.1">
    <property type="protein sequence ID" value="AVESA.00010b.r2.3AG0426630.1.CDS"/>
    <property type="gene ID" value="AVESA.00010b.r2.3AG0426630"/>
</dbReference>
<evidence type="ECO:0000313" key="2">
    <source>
        <dbReference type="Proteomes" id="UP001732700"/>
    </source>
</evidence>